<dbReference type="RefSeq" id="WP_166395429.1">
    <property type="nucleotide sequence ID" value="NZ_CP045121.1"/>
</dbReference>
<comment type="subcellular location">
    <subcellularLocation>
        <location evidence="3">Cytoplasm</location>
    </subcellularLocation>
</comment>
<evidence type="ECO:0000256" key="3">
    <source>
        <dbReference type="HAMAP-Rule" id="MF_01384"/>
    </source>
</evidence>
<dbReference type="Proteomes" id="UP000502706">
    <property type="component" value="Chromosome"/>
</dbReference>
<dbReference type="Pfam" id="PF01774">
    <property type="entry name" value="UreD"/>
    <property type="match status" value="1"/>
</dbReference>
<dbReference type="GO" id="GO:0005737">
    <property type="term" value="C:cytoplasm"/>
    <property type="evidence" value="ECO:0007669"/>
    <property type="project" value="UniProtKB-SubCell"/>
</dbReference>
<evidence type="ECO:0000313" key="5">
    <source>
        <dbReference type="Proteomes" id="UP000502706"/>
    </source>
</evidence>
<dbReference type="HAMAP" id="MF_01384">
    <property type="entry name" value="UreD"/>
    <property type="match status" value="1"/>
</dbReference>
<dbReference type="EMBL" id="CP045121">
    <property type="protein sequence ID" value="QIN77749.1"/>
    <property type="molecule type" value="Genomic_DNA"/>
</dbReference>
<keyword evidence="5" id="KW-1185">Reference proteome</keyword>
<reference evidence="4 5" key="1">
    <citation type="submission" date="2019-10" db="EMBL/GenBank/DDBJ databases">
        <title>Rubrobacter sp nov SCSIO 52915 isolated from a deep-sea sediment in the South China Sea.</title>
        <authorList>
            <person name="Chen R.W."/>
        </authorList>
    </citation>
    <scope>NUCLEOTIDE SEQUENCE [LARGE SCALE GENOMIC DNA]</scope>
    <source>
        <strain evidence="4 5">SCSIO 52915</strain>
    </source>
</reference>
<dbReference type="InterPro" id="IPR002669">
    <property type="entry name" value="UreD"/>
</dbReference>
<evidence type="ECO:0000256" key="2">
    <source>
        <dbReference type="ARBA" id="ARBA00023186"/>
    </source>
</evidence>
<dbReference type="PANTHER" id="PTHR33643:SF1">
    <property type="entry name" value="UREASE ACCESSORY PROTEIN D"/>
    <property type="match status" value="1"/>
</dbReference>
<keyword evidence="2 3" id="KW-0143">Chaperone</keyword>
<sequence>MRAGYGDGSGAAEVQVTNPSGGILGGDELGMEVSLAPGSSATVLTQAANKAYGGPEARQDAAFEVGEGAALEYMPHHLIPYASSNYRQETRIRLAKGAILLTWDAGRVARGERFAYARLSSRTRIMRDGLPEVVDGFDLPAGGEPFGGYSYLAGLYVLAPLDLAPLADELHHALLPGAPRVLASASAPSSGLCAVRVLARDATALYRALNVCRALSRARLGLAPPVREVW</sequence>
<proteinExistence type="inferred from homology"/>
<comment type="similarity">
    <text evidence="1 3">Belongs to the UreD family.</text>
</comment>
<dbReference type="GO" id="GO:0016151">
    <property type="term" value="F:nickel cation binding"/>
    <property type="evidence" value="ECO:0007669"/>
    <property type="project" value="UniProtKB-UniRule"/>
</dbReference>
<dbReference type="KEGG" id="rmar:GBA65_03590"/>
<evidence type="ECO:0000256" key="1">
    <source>
        <dbReference type="ARBA" id="ARBA00007177"/>
    </source>
</evidence>
<keyword evidence="3" id="KW-0996">Nickel insertion</keyword>
<organism evidence="4 5">
    <name type="scientific">Rubrobacter marinus</name>
    <dbReference type="NCBI Taxonomy" id="2653852"/>
    <lineage>
        <taxon>Bacteria</taxon>
        <taxon>Bacillati</taxon>
        <taxon>Actinomycetota</taxon>
        <taxon>Rubrobacteria</taxon>
        <taxon>Rubrobacterales</taxon>
        <taxon>Rubrobacteraceae</taxon>
        <taxon>Rubrobacter</taxon>
    </lineage>
</organism>
<comment type="subunit">
    <text evidence="3">UreD, UreF and UreG form a complex that acts as a GTP-hydrolysis-dependent molecular chaperone, activating the urease apoprotein by helping to assemble the nickel containing metallocenter of UreC. The UreE protein probably delivers the nickel.</text>
</comment>
<name>A0A6G8PTD0_9ACTN</name>
<evidence type="ECO:0000313" key="4">
    <source>
        <dbReference type="EMBL" id="QIN77749.1"/>
    </source>
</evidence>
<keyword evidence="3" id="KW-0963">Cytoplasm</keyword>
<dbReference type="AlphaFoldDB" id="A0A6G8PTD0"/>
<dbReference type="PANTHER" id="PTHR33643">
    <property type="entry name" value="UREASE ACCESSORY PROTEIN D"/>
    <property type="match status" value="1"/>
</dbReference>
<comment type="function">
    <text evidence="3">Required for maturation of urease via the functional incorporation of the urease nickel metallocenter.</text>
</comment>
<gene>
    <name evidence="3" type="primary">ureD</name>
    <name evidence="4" type="ORF">GBA65_03590</name>
</gene>
<accession>A0A6G8PTD0</accession>
<protein>
    <recommendedName>
        <fullName evidence="3">Urease accessory protein UreD</fullName>
    </recommendedName>
</protein>